<dbReference type="Proteomes" id="UP001642540">
    <property type="component" value="Unassembled WGS sequence"/>
</dbReference>
<keyword evidence="1" id="KW-0472">Membrane</keyword>
<evidence type="ECO:0000256" key="1">
    <source>
        <dbReference type="SAM" id="Phobius"/>
    </source>
</evidence>
<keyword evidence="1" id="KW-1133">Transmembrane helix</keyword>
<reference evidence="2 3" key="1">
    <citation type="submission" date="2024-08" db="EMBL/GenBank/DDBJ databases">
        <authorList>
            <person name="Cucini C."/>
            <person name="Frati F."/>
        </authorList>
    </citation>
    <scope>NUCLEOTIDE SEQUENCE [LARGE SCALE GENOMIC DNA]</scope>
</reference>
<evidence type="ECO:0000313" key="3">
    <source>
        <dbReference type="Proteomes" id="UP001642540"/>
    </source>
</evidence>
<keyword evidence="3" id="KW-1185">Reference proteome</keyword>
<accession>A0ABP1PHI1</accession>
<dbReference type="EMBL" id="CAXLJM020000001">
    <property type="protein sequence ID" value="CAL8067986.1"/>
    <property type="molecule type" value="Genomic_DNA"/>
</dbReference>
<sequence length="663" mass="75799">MRLLLCCKTHVSQANNIPTPYVAHCLIHVIYKNPTTAPNIDRRPADSLLPMFFGNATTFSYTFHQIEYFNFLPGPNHTDYSEEDFDSENVPVNTKSGFHRFGLRLSCSLCTAYVINTQTFNETLTAIRHSGQGTSEHVMFLIDAVPLTTENNVIRGLVEDLFLSEGTPFHAPILFFNAETKELATYCYCCPSDLERIHILGCSKVGCNLNEEAQKYNLEGYGSSVFIPNSLGILKEAGENCFRHYHTGREQTHLFGEDVDCLYPELWIAAPIQQRLNISFTIDTSRKPDEQKWSLQIRFAEGLQLVIPNYYLFTRGSVIISEKLEMDLLACLDIQKVQAFDFGIISALDIASWCVLVGLIFLYGLVTQNIWKGLDVLLTFIGKSVVQKHVKSCLYIVLVSTSMLSYIYQSTISAESMKLTEFPEFRELFRKDYRIWVEMKAPVTSIVKLFSNYSKNGLEKFTGVDITEPNLYFEGEGDQHMANPYNNTVGMLERAARYNLFVTSLTEFAMFKVVGWSTFSVNEKLLCKVDRVTEDFDLPFGYTMRTWGYLSVPFSKLVATNLISGAYDRVLKLRQGVIKSEMTKWHKDAANFMDPKPIGLMSPLGVYCGIIFATFGIALVWWGIKVCSEWPTDIVSKVRNMRQQWREWWRTKVFNFIRVRPNS</sequence>
<feature type="transmembrane region" description="Helical" evidence="1">
    <location>
        <begin position="350"/>
        <end position="371"/>
    </location>
</feature>
<keyword evidence="1" id="KW-0812">Transmembrane</keyword>
<proteinExistence type="predicted"/>
<protein>
    <submittedName>
        <fullName evidence="2">Uncharacterized protein</fullName>
    </submittedName>
</protein>
<evidence type="ECO:0000313" key="2">
    <source>
        <dbReference type="EMBL" id="CAL8067986.1"/>
    </source>
</evidence>
<feature type="transmembrane region" description="Helical" evidence="1">
    <location>
        <begin position="392"/>
        <end position="408"/>
    </location>
</feature>
<feature type="transmembrane region" description="Helical" evidence="1">
    <location>
        <begin position="604"/>
        <end position="624"/>
    </location>
</feature>
<organism evidence="2 3">
    <name type="scientific">Orchesella dallaii</name>
    <dbReference type="NCBI Taxonomy" id="48710"/>
    <lineage>
        <taxon>Eukaryota</taxon>
        <taxon>Metazoa</taxon>
        <taxon>Ecdysozoa</taxon>
        <taxon>Arthropoda</taxon>
        <taxon>Hexapoda</taxon>
        <taxon>Collembola</taxon>
        <taxon>Entomobryomorpha</taxon>
        <taxon>Entomobryoidea</taxon>
        <taxon>Orchesellidae</taxon>
        <taxon>Orchesellinae</taxon>
        <taxon>Orchesella</taxon>
    </lineage>
</organism>
<name>A0ABP1PHI1_9HEXA</name>
<gene>
    <name evidence="2" type="ORF">ODALV1_LOCUS57</name>
</gene>
<comment type="caution">
    <text evidence="2">The sequence shown here is derived from an EMBL/GenBank/DDBJ whole genome shotgun (WGS) entry which is preliminary data.</text>
</comment>